<dbReference type="Proteomes" id="UP000242287">
    <property type="component" value="Unassembled WGS sequence"/>
</dbReference>
<reference evidence="1 2" key="1">
    <citation type="submission" date="2014-02" db="EMBL/GenBank/DDBJ databases">
        <title>Transposable element dynamics among asymbiotic and ectomycorrhizal Amanita fungi.</title>
        <authorList>
            <consortium name="DOE Joint Genome Institute"/>
            <person name="Hess J."/>
            <person name="Skrede I."/>
            <person name="Wolfe B."/>
            <person name="LaButti K."/>
            <person name="Ohm R.A."/>
            <person name="Grigoriev I.V."/>
            <person name="Pringle A."/>
        </authorList>
    </citation>
    <scope>NUCLEOTIDE SEQUENCE [LARGE SCALE GENOMIC DNA]</scope>
    <source>
        <strain evidence="1 2">SKay4041</strain>
    </source>
</reference>
<name>A0A2A9NTH9_9AGAR</name>
<evidence type="ECO:0000313" key="2">
    <source>
        <dbReference type="Proteomes" id="UP000242287"/>
    </source>
</evidence>
<gene>
    <name evidence="1" type="ORF">AMATHDRAFT_58664</name>
</gene>
<protein>
    <submittedName>
        <fullName evidence="1">Uncharacterized protein</fullName>
    </submittedName>
</protein>
<organism evidence="1 2">
    <name type="scientific">Amanita thiersii Skay4041</name>
    <dbReference type="NCBI Taxonomy" id="703135"/>
    <lineage>
        <taxon>Eukaryota</taxon>
        <taxon>Fungi</taxon>
        <taxon>Dikarya</taxon>
        <taxon>Basidiomycota</taxon>
        <taxon>Agaricomycotina</taxon>
        <taxon>Agaricomycetes</taxon>
        <taxon>Agaricomycetidae</taxon>
        <taxon>Agaricales</taxon>
        <taxon>Pluteineae</taxon>
        <taxon>Amanitaceae</taxon>
        <taxon>Amanita</taxon>
    </lineage>
</organism>
<sequence length="62" mass="7043">MPDGRSWGTKGYTDSRACIRYASPTFKVTINTYQQLHTRYPSTHSTKQESIAHHLLVVNPPP</sequence>
<proteinExistence type="predicted"/>
<keyword evidence="2" id="KW-1185">Reference proteome</keyword>
<dbReference type="AlphaFoldDB" id="A0A2A9NTH9"/>
<evidence type="ECO:0000313" key="1">
    <source>
        <dbReference type="EMBL" id="PFH51577.1"/>
    </source>
</evidence>
<dbReference type="EMBL" id="KZ301986">
    <property type="protein sequence ID" value="PFH51577.1"/>
    <property type="molecule type" value="Genomic_DNA"/>
</dbReference>
<accession>A0A2A9NTH9</accession>